<dbReference type="Proteomes" id="UP001595840">
    <property type="component" value="Unassembled WGS sequence"/>
</dbReference>
<dbReference type="InterPro" id="IPR020904">
    <property type="entry name" value="Sc_DH/Rdtase_CS"/>
</dbReference>
<dbReference type="PRINTS" id="PR00080">
    <property type="entry name" value="SDRFAMILY"/>
</dbReference>
<evidence type="ECO:0000313" key="3">
    <source>
        <dbReference type="EMBL" id="MFC4363445.1"/>
    </source>
</evidence>
<dbReference type="InterPro" id="IPR002347">
    <property type="entry name" value="SDR_fam"/>
</dbReference>
<dbReference type="PANTHER" id="PTHR43157:SF31">
    <property type="entry name" value="PHOSPHATIDYLINOSITOL-GLYCAN BIOSYNTHESIS CLASS F PROTEIN"/>
    <property type="match status" value="1"/>
</dbReference>
<dbReference type="InterPro" id="IPR036291">
    <property type="entry name" value="NAD(P)-bd_dom_sf"/>
</dbReference>
<keyword evidence="4" id="KW-1185">Reference proteome</keyword>
<dbReference type="PROSITE" id="PS00061">
    <property type="entry name" value="ADH_SHORT"/>
    <property type="match status" value="1"/>
</dbReference>
<gene>
    <name evidence="3" type="ORF">ACFOX3_14105</name>
</gene>
<name>A0ABV8V860_9GAMM</name>
<evidence type="ECO:0000256" key="1">
    <source>
        <dbReference type="ARBA" id="ARBA00023002"/>
    </source>
</evidence>
<evidence type="ECO:0000313" key="4">
    <source>
        <dbReference type="Proteomes" id="UP001595840"/>
    </source>
</evidence>
<proteinExistence type="inferred from homology"/>
<protein>
    <submittedName>
        <fullName evidence="3">SDR family NAD(P)-dependent oxidoreductase</fullName>
    </submittedName>
</protein>
<dbReference type="PRINTS" id="PR00081">
    <property type="entry name" value="GDHRDH"/>
</dbReference>
<organism evidence="3 4">
    <name type="scientific">Simiduia curdlanivorans</name>
    <dbReference type="NCBI Taxonomy" id="1492769"/>
    <lineage>
        <taxon>Bacteria</taxon>
        <taxon>Pseudomonadati</taxon>
        <taxon>Pseudomonadota</taxon>
        <taxon>Gammaproteobacteria</taxon>
        <taxon>Cellvibrionales</taxon>
        <taxon>Cellvibrionaceae</taxon>
        <taxon>Simiduia</taxon>
    </lineage>
</organism>
<dbReference type="Pfam" id="PF00106">
    <property type="entry name" value="adh_short"/>
    <property type="match status" value="1"/>
</dbReference>
<reference evidence="4" key="1">
    <citation type="journal article" date="2019" name="Int. J. Syst. Evol. Microbiol.">
        <title>The Global Catalogue of Microorganisms (GCM) 10K type strain sequencing project: providing services to taxonomists for standard genome sequencing and annotation.</title>
        <authorList>
            <consortium name="The Broad Institute Genomics Platform"/>
            <consortium name="The Broad Institute Genome Sequencing Center for Infectious Disease"/>
            <person name="Wu L."/>
            <person name="Ma J."/>
        </authorList>
    </citation>
    <scope>NUCLEOTIDE SEQUENCE [LARGE SCALE GENOMIC DNA]</scope>
    <source>
        <strain evidence="4">CECT 8570</strain>
    </source>
</reference>
<dbReference type="SUPFAM" id="SSF51735">
    <property type="entry name" value="NAD(P)-binding Rossmann-fold domains"/>
    <property type="match status" value="1"/>
</dbReference>
<dbReference type="PANTHER" id="PTHR43157">
    <property type="entry name" value="PHOSPHATIDYLINOSITOL-GLYCAN BIOSYNTHESIS CLASS F PROTEIN-RELATED"/>
    <property type="match status" value="1"/>
</dbReference>
<comment type="caution">
    <text evidence="3">The sequence shown here is derived from an EMBL/GenBank/DDBJ whole genome shotgun (WGS) entry which is preliminary data.</text>
</comment>
<sequence length="271" mass="29070">MKTDNKKTILITGATDGIGLATANKLVAMGHEVLLHGRNQEKLNAVVQSLTQLHRNAVIKKFTADFSELGDVVALANAVTAQHKKLDVLINNAGVLKTPITRTSNGLDVRFVVNTLAPYLFTQRLLPLMDKQARVINLSSAAQAKVNLNALNGDQALADMEAYAQSKLALTLWSQHMAAKLKTTGPIIIAVNPGSLLASKMVKEGFGITGNEINIGANILIKAAFDTSFATASGKYYDNDAQRFAAPQYDSDKPDKIAELIQAMEALLTSV</sequence>
<dbReference type="Gene3D" id="3.40.50.720">
    <property type="entry name" value="NAD(P)-binding Rossmann-like Domain"/>
    <property type="match status" value="1"/>
</dbReference>
<comment type="similarity">
    <text evidence="2">Belongs to the short-chain dehydrogenases/reductases (SDR) family.</text>
</comment>
<accession>A0ABV8V860</accession>
<dbReference type="EMBL" id="JBHSCX010000020">
    <property type="protein sequence ID" value="MFC4363445.1"/>
    <property type="molecule type" value="Genomic_DNA"/>
</dbReference>
<keyword evidence="1" id="KW-0560">Oxidoreductase</keyword>
<dbReference type="RefSeq" id="WP_290261256.1">
    <property type="nucleotide sequence ID" value="NZ_JAUFQG010000004.1"/>
</dbReference>
<evidence type="ECO:0000256" key="2">
    <source>
        <dbReference type="RuleBase" id="RU000363"/>
    </source>
</evidence>